<organism evidence="1 2">
    <name type="scientific">Elysia crispata</name>
    <name type="common">lettuce slug</name>
    <dbReference type="NCBI Taxonomy" id="231223"/>
    <lineage>
        <taxon>Eukaryota</taxon>
        <taxon>Metazoa</taxon>
        <taxon>Spiralia</taxon>
        <taxon>Lophotrochozoa</taxon>
        <taxon>Mollusca</taxon>
        <taxon>Gastropoda</taxon>
        <taxon>Heterobranchia</taxon>
        <taxon>Euthyneura</taxon>
        <taxon>Panpulmonata</taxon>
        <taxon>Sacoglossa</taxon>
        <taxon>Placobranchoidea</taxon>
        <taxon>Plakobranchidae</taxon>
        <taxon>Elysia</taxon>
    </lineage>
</organism>
<dbReference type="AlphaFoldDB" id="A0AAE0YDN3"/>
<name>A0AAE0YDN3_9GAST</name>
<gene>
    <name evidence="1" type="ORF">RRG08_051060</name>
</gene>
<proteinExistence type="predicted"/>
<sequence length="76" mass="9135">MSHEKSVIMESGERACRMRRMSLWRVEKEHVACEKCHYGEWRKSMSHAKSVIMESGERACRMRRLSLWRVEKEHVA</sequence>
<evidence type="ECO:0000313" key="2">
    <source>
        <dbReference type="Proteomes" id="UP001283361"/>
    </source>
</evidence>
<evidence type="ECO:0000313" key="1">
    <source>
        <dbReference type="EMBL" id="KAK3741858.1"/>
    </source>
</evidence>
<reference evidence="1" key="1">
    <citation type="journal article" date="2023" name="G3 (Bethesda)">
        <title>A reference genome for the long-term kleptoplast-retaining sea slug Elysia crispata morphotype clarki.</title>
        <authorList>
            <person name="Eastman K.E."/>
            <person name="Pendleton A.L."/>
            <person name="Shaikh M.A."/>
            <person name="Suttiyut T."/>
            <person name="Ogas R."/>
            <person name="Tomko P."/>
            <person name="Gavelis G."/>
            <person name="Widhalm J.R."/>
            <person name="Wisecaver J.H."/>
        </authorList>
    </citation>
    <scope>NUCLEOTIDE SEQUENCE</scope>
    <source>
        <strain evidence="1">ECLA1</strain>
    </source>
</reference>
<keyword evidence="2" id="KW-1185">Reference proteome</keyword>
<comment type="caution">
    <text evidence="1">The sequence shown here is derived from an EMBL/GenBank/DDBJ whole genome shotgun (WGS) entry which is preliminary data.</text>
</comment>
<dbReference type="Proteomes" id="UP001283361">
    <property type="component" value="Unassembled WGS sequence"/>
</dbReference>
<dbReference type="EMBL" id="JAWDGP010006387">
    <property type="protein sequence ID" value="KAK3741858.1"/>
    <property type="molecule type" value="Genomic_DNA"/>
</dbReference>
<accession>A0AAE0YDN3</accession>
<protein>
    <submittedName>
        <fullName evidence="1">Uncharacterized protein</fullName>
    </submittedName>
</protein>